<dbReference type="OrthoDB" id="5523218at2"/>
<sequence length="201" mass="21976">MSQSSTTRWLALPLVCLSLLLLLAALAYWLTQPTSPPPPPPEEPIAQAPPPAPTPPPRLTPPPVVPPPAFPSPQSEVPIPEQPDKRRVIQTEFTLEEIHGDFRPEDIEAALKAVTPLVQQCFQDAAQRNRGPQAVKLRFNLESRGEGEGRMDKGEVLASTIPDPMVQACVVDSLLDIGFKTPSRGGRATVVYPFEFRVPLE</sequence>
<dbReference type="AlphaFoldDB" id="A0A511STC8"/>
<keyword evidence="4" id="KW-1185">Reference proteome</keyword>
<evidence type="ECO:0000313" key="5">
    <source>
        <dbReference type="Proteomes" id="UP000321514"/>
    </source>
</evidence>
<gene>
    <name evidence="2" type="ORF">MFU01_02330</name>
    <name evidence="3" type="ORF">SAMN05443572_1011259</name>
</gene>
<reference evidence="3 4" key="1">
    <citation type="submission" date="2016-10" db="EMBL/GenBank/DDBJ databases">
        <authorList>
            <person name="Varghese N."/>
            <person name="Submissions S."/>
        </authorList>
    </citation>
    <scope>NUCLEOTIDE SEQUENCE [LARGE SCALE GENOMIC DNA]</scope>
    <source>
        <strain evidence="3 4">DSM 16525</strain>
    </source>
</reference>
<name>A0A511STC8_MYXFU</name>
<dbReference type="NCBIfam" id="NF033768">
    <property type="entry name" value="myxo_SS_tail"/>
    <property type="match status" value="1"/>
</dbReference>
<evidence type="ECO:0008006" key="6">
    <source>
        <dbReference type="Google" id="ProtNLM"/>
    </source>
</evidence>
<organism evidence="2 5">
    <name type="scientific">Myxococcus fulvus</name>
    <dbReference type="NCBI Taxonomy" id="33"/>
    <lineage>
        <taxon>Bacteria</taxon>
        <taxon>Pseudomonadati</taxon>
        <taxon>Myxococcota</taxon>
        <taxon>Myxococcia</taxon>
        <taxon>Myxococcales</taxon>
        <taxon>Cystobacterineae</taxon>
        <taxon>Myxococcaceae</taxon>
        <taxon>Myxococcus</taxon>
    </lineage>
</organism>
<evidence type="ECO:0000313" key="2">
    <source>
        <dbReference type="EMBL" id="GEN05196.1"/>
    </source>
</evidence>
<dbReference type="STRING" id="1334629.MFUL124B02_07205"/>
<evidence type="ECO:0000256" key="1">
    <source>
        <dbReference type="SAM" id="MobiDB-lite"/>
    </source>
</evidence>
<proteinExistence type="predicted"/>
<protein>
    <recommendedName>
        <fullName evidence="6">AgmX/PglI C-terminal domain-containing protein</fullName>
    </recommendedName>
</protein>
<dbReference type="InterPro" id="IPR049806">
    <property type="entry name" value="MasK-like_C"/>
</dbReference>
<evidence type="ECO:0000313" key="4">
    <source>
        <dbReference type="Proteomes" id="UP000183760"/>
    </source>
</evidence>
<dbReference type="EMBL" id="FOIB01000001">
    <property type="protein sequence ID" value="SET15241.1"/>
    <property type="molecule type" value="Genomic_DNA"/>
</dbReference>
<accession>A0A511STC8</accession>
<comment type="caution">
    <text evidence="2">The sequence shown here is derived from an EMBL/GenBank/DDBJ whole genome shotgun (WGS) entry which is preliminary data.</text>
</comment>
<dbReference type="Proteomes" id="UP000321514">
    <property type="component" value="Unassembled WGS sequence"/>
</dbReference>
<dbReference type="Proteomes" id="UP000183760">
    <property type="component" value="Unassembled WGS sequence"/>
</dbReference>
<reference evidence="2 5" key="2">
    <citation type="submission" date="2019-07" db="EMBL/GenBank/DDBJ databases">
        <title>Whole genome shotgun sequence of Myxococcus fulvus NBRC 100333.</title>
        <authorList>
            <person name="Hosoyama A."/>
            <person name="Uohara A."/>
            <person name="Ohji S."/>
            <person name="Ichikawa N."/>
        </authorList>
    </citation>
    <scope>NUCLEOTIDE SEQUENCE [LARGE SCALE GENOMIC DNA]</scope>
    <source>
        <strain evidence="2 5">NBRC 100333</strain>
    </source>
</reference>
<feature type="compositionally biased region" description="Pro residues" evidence="1">
    <location>
        <begin position="34"/>
        <end position="71"/>
    </location>
</feature>
<dbReference type="EMBL" id="BJXR01000006">
    <property type="protein sequence ID" value="GEN05196.1"/>
    <property type="molecule type" value="Genomic_DNA"/>
</dbReference>
<feature type="region of interest" description="Disordered" evidence="1">
    <location>
        <begin position="33"/>
        <end position="84"/>
    </location>
</feature>
<evidence type="ECO:0000313" key="3">
    <source>
        <dbReference type="EMBL" id="SET15241.1"/>
    </source>
</evidence>
<dbReference type="RefSeq" id="WP_074949665.1">
    <property type="nucleotide sequence ID" value="NZ_BJXR01000006.1"/>
</dbReference>